<dbReference type="GO" id="GO:0022857">
    <property type="term" value="F:transmembrane transporter activity"/>
    <property type="evidence" value="ECO:0007669"/>
    <property type="project" value="UniProtKB-UniRule"/>
</dbReference>
<feature type="transmembrane region" description="Helical" evidence="9">
    <location>
        <begin position="60"/>
        <end position="82"/>
    </location>
</feature>
<evidence type="ECO:0000256" key="1">
    <source>
        <dbReference type="ARBA" id="ARBA00004429"/>
    </source>
</evidence>
<evidence type="ECO:0000256" key="9">
    <source>
        <dbReference type="RuleBase" id="RU369079"/>
    </source>
</evidence>
<dbReference type="InterPro" id="IPR007387">
    <property type="entry name" value="TRAP_DctQ"/>
</dbReference>
<dbReference type="KEGG" id="psym:J1N51_12190"/>
<keyword evidence="2 9" id="KW-0813">Transport</keyword>
<evidence type="ECO:0000256" key="4">
    <source>
        <dbReference type="ARBA" id="ARBA00022519"/>
    </source>
</evidence>
<gene>
    <name evidence="11" type="ORF">J1N51_12190</name>
</gene>
<dbReference type="Pfam" id="PF04290">
    <property type="entry name" value="DctQ"/>
    <property type="match status" value="1"/>
</dbReference>
<dbReference type="Proteomes" id="UP000682739">
    <property type="component" value="Chromosome"/>
</dbReference>
<feature type="domain" description="Tripartite ATP-independent periplasmic transporters DctQ component" evidence="10">
    <location>
        <begin position="2"/>
        <end position="129"/>
    </location>
</feature>
<protein>
    <recommendedName>
        <fullName evidence="9">TRAP transporter small permease protein</fullName>
    </recommendedName>
</protein>
<proteinExistence type="inferred from homology"/>
<feature type="transmembrane region" description="Helical" evidence="9">
    <location>
        <begin position="23"/>
        <end position="39"/>
    </location>
</feature>
<dbReference type="InterPro" id="IPR055348">
    <property type="entry name" value="DctQ"/>
</dbReference>
<comment type="function">
    <text evidence="9">Part of the tripartite ATP-independent periplasmic (TRAP) transport system.</text>
</comment>
<keyword evidence="12" id="KW-1185">Reference proteome</keyword>
<comment type="subunit">
    <text evidence="9">The complex comprises the extracytoplasmic solute receptor protein and the two transmembrane proteins.</text>
</comment>
<evidence type="ECO:0000313" key="12">
    <source>
        <dbReference type="Proteomes" id="UP000682739"/>
    </source>
</evidence>
<dbReference type="GO" id="GO:0005886">
    <property type="term" value="C:plasma membrane"/>
    <property type="evidence" value="ECO:0007669"/>
    <property type="project" value="UniProtKB-SubCell"/>
</dbReference>
<keyword evidence="4 9" id="KW-0997">Cell inner membrane</keyword>
<dbReference type="AlphaFoldDB" id="A0A975DE30"/>
<reference evidence="11" key="1">
    <citation type="submission" date="2021-03" db="EMBL/GenBank/DDBJ databases">
        <title>Description of Psychrosphaera ytuae sp. nov. isolated from deep sea sediment of South China Sea.</title>
        <authorList>
            <person name="Zhang J."/>
            <person name="Xu X.-D."/>
        </authorList>
    </citation>
    <scope>NUCLEOTIDE SEQUENCE</scope>
    <source>
        <strain evidence="11">MTZ26</strain>
    </source>
</reference>
<keyword evidence="5 9" id="KW-0812">Transmembrane</keyword>
<name>A0A975DE30_9GAMM</name>
<feature type="transmembrane region" description="Helical" evidence="9">
    <location>
        <begin position="102"/>
        <end position="123"/>
    </location>
</feature>
<evidence type="ECO:0000256" key="6">
    <source>
        <dbReference type="ARBA" id="ARBA00022989"/>
    </source>
</evidence>
<comment type="caution">
    <text evidence="9">Lacks conserved residue(s) required for the propagation of feature annotation.</text>
</comment>
<organism evidence="11 12">
    <name type="scientific">Psychrosphaera ytuae</name>
    <dbReference type="NCBI Taxonomy" id="2820710"/>
    <lineage>
        <taxon>Bacteria</taxon>
        <taxon>Pseudomonadati</taxon>
        <taxon>Pseudomonadota</taxon>
        <taxon>Gammaproteobacteria</taxon>
        <taxon>Alteromonadales</taxon>
        <taxon>Pseudoalteromonadaceae</taxon>
        <taxon>Psychrosphaera</taxon>
    </lineage>
</organism>
<dbReference type="PANTHER" id="PTHR35011:SF4">
    <property type="entry name" value="SLL1102 PROTEIN"/>
    <property type="match status" value="1"/>
</dbReference>
<dbReference type="EMBL" id="CP072110">
    <property type="protein sequence ID" value="QTH65391.1"/>
    <property type="molecule type" value="Genomic_DNA"/>
</dbReference>
<evidence type="ECO:0000256" key="7">
    <source>
        <dbReference type="ARBA" id="ARBA00023136"/>
    </source>
</evidence>
<comment type="subcellular location">
    <subcellularLocation>
        <location evidence="1 9">Cell inner membrane</location>
        <topology evidence="1 9">Multi-pass membrane protein</topology>
    </subcellularLocation>
</comment>
<dbReference type="PANTHER" id="PTHR35011">
    <property type="entry name" value="2,3-DIKETO-L-GULONATE TRAP TRANSPORTER SMALL PERMEASE PROTEIN YIAM"/>
    <property type="match status" value="1"/>
</dbReference>
<evidence type="ECO:0000256" key="2">
    <source>
        <dbReference type="ARBA" id="ARBA00022448"/>
    </source>
</evidence>
<evidence type="ECO:0000256" key="3">
    <source>
        <dbReference type="ARBA" id="ARBA00022475"/>
    </source>
</evidence>
<keyword evidence="6 9" id="KW-1133">Transmembrane helix</keyword>
<evidence type="ECO:0000256" key="5">
    <source>
        <dbReference type="ARBA" id="ARBA00022692"/>
    </source>
</evidence>
<evidence type="ECO:0000259" key="10">
    <source>
        <dbReference type="Pfam" id="PF04290"/>
    </source>
</evidence>
<comment type="similarity">
    <text evidence="8 9">Belongs to the TRAP transporter small permease family.</text>
</comment>
<accession>A0A975DE30</accession>
<evidence type="ECO:0000313" key="11">
    <source>
        <dbReference type="EMBL" id="QTH65391.1"/>
    </source>
</evidence>
<evidence type="ECO:0000256" key="8">
    <source>
        <dbReference type="ARBA" id="ARBA00038436"/>
    </source>
</evidence>
<keyword evidence="3" id="KW-1003">Cell membrane</keyword>
<keyword evidence="7 9" id="KW-0472">Membrane</keyword>
<sequence length="151" mass="17144">MTLVVVLRYGFNLGWIALQESTIYLHAVSLMLGMAFVLKHDGHVRVDIFYRGFSVERQRWVNFIGHLVFLIPTCVFLIYISWNYVSQSWSIFEGSQESGGIPLVYVIKSLIIAMPVLLILQALSECLSTLHQHVQGNSATNTKQQPTKEES</sequence>